<feature type="domain" description="Ribonucleotide reductase alpha-helical" evidence="12">
    <location>
        <begin position="81"/>
        <end position="181"/>
    </location>
</feature>
<dbReference type="PANTHER" id="PTHR43371">
    <property type="entry name" value="VITAMIN B12-DEPENDENT RIBONUCLEOTIDE REDUCTASE"/>
    <property type="match status" value="1"/>
</dbReference>
<keyword evidence="15" id="KW-1185">Reference proteome</keyword>
<comment type="cofactor">
    <cofactor evidence="1">
        <name>adenosylcob(III)alamin</name>
        <dbReference type="ChEBI" id="CHEBI:18408"/>
    </cofactor>
</comment>
<evidence type="ECO:0000256" key="5">
    <source>
        <dbReference type="ARBA" id="ARBA00022705"/>
    </source>
</evidence>
<dbReference type="InterPro" id="IPR054158">
    <property type="entry name" value="RNR-II_ins_dom"/>
</dbReference>
<evidence type="ECO:0000259" key="13">
    <source>
        <dbReference type="Pfam" id="PF21995"/>
    </source>
</evidence>
<evidence type="ECO:0000256" key="8">
    <source>
        <dbReference type="ARBA" id="ARBA00023284"/>
    </source>
</evidence>
<feature type="compositionally biased region" description="Polar residues" evidence="11">
    <location>
        <begin position="1"/>
        <end position="10"/>
    </location>
</feature>
<keyword evidence="5" id="KW-0235">DNA replication</keyword>
<dbReference type="Pfam" id="PF17975">
    <property type="entry name" value="RNR_Alpha"/>
    <property type="match status" value="1"/>
</dbReference>
<evidence type="ECO:0000256" key="2">
    <source>
        <dbReference type="ARBA" id="ARBA00005654"/>
    </source>
</evidence>
<evidence type="ECO:0000313" key="14">
    <source>
        <dbReference type="EMBL" id="ORZ34230.1"/>
    </source>
</evidence>
<feature type="region of interest" description="Disordered" evidence="11">
    <location>
        <begin position="1"/>
        <end position="46"/>
    </location>
</feature>
<dbReference type="PANTHER" id="PTHR43371:SF1">
    <property type="entry name" value="RIBONUCLEOSIDE-DIPHOSPHATE REDUCTASE"/>
    <property type="match status" value="1"/>
</dbReference>
<keyword evidence="9" id="KW-0170">Cobalt</keyword>
<evidence type="ECO:0000256" key="10">
    <source>
        <dbReference type="ARBA" id="ARBA00048987"/>
    </source>
</evidence>
<dbReference type="AlphaFoldDB" id="A0A1Y2HI12"/>
<evidence type="ECO:0000256" key="11">
    <source>
        <dbReference type="SAM" id="MobiDB-lite"/>
    </source>
</evidence>
<protein>
    <recommendedName>
        <fullName evidence="3">ribonucleoside-triphosphate reductase (thioredoxin)</fullName>
        <ecNumber evidence="3">1.17.4.2</ecNumber>
    </recommendedName>
</protein>
<feature type="compositionally biased region" description="Low complexity" evidence="11">
    <location>
        <begin position="16"/>
        <end position="46"/>
    </location>
</feature>
<evidence type="ECO:0000256" key="1">
    <source>
        <dbReference type="ARBA" id="ARBA00001922"/>
    </source>
</evidence>
<dbReference type="InterPro" id="IPR040763">
    <property type="entry name" value="RNR_alpha_hel"/>
</dbReference>
<dbReference type="Proteomes" id="UP000193411">
    <property type="component" value="Unassembled WGS sequence"/>
</dbReference>
<comment type="caution">
    <text evidence="14">The sequence shown here is derived from an EMBL/GenBank/DDBJ whole genome shotgun (WGS) entry which is preliminary data.</text>
</comment>
<keyword evidence="7" id="KW-1015">Disulfide bond</keyword>
<evidence type="ECO:0000256" key="3">
    <source>
        <dbReference type="ARBA" id="ARBA00012275"/>
    </source>
</evidence>
<organism evidence="14 15">
    <name type="scientific">Catenaria anguillulae PL171</name>
    <dbReference type="NCBI Taxonomy" id="765915"/>
    <lineage>
        <taxon>Eukaryota</taxon>
        <taxon>Fungi</taxon>
        <taxon>Fungi incertae sedis</taxon>
        <taxon>Blastocladiomycota</taxon>
        <taxon>Blastocladiomycetes</taxon>
        <taxon>Blastocladiales</taxon>
        <taxon>Catenariaceae</taxon>
        <taxon>Catenaria</taxon>
    </lineage>
</organism>
<dbReference type="GO" id="GO:0006260">
    <property type="term" value="P:DNA replication"/>
    <property type="evidence" value="ECO:0007669"/>
    <property type="project" value="UniProtKB-KW"/>
</dbReference>
<gene>
    <name evidence="14" type="ORF">BCR44DRAFT_1461987</name>
</gene>
<keyword evidence="4" id="KW-0846">Cobalamin</keyword>
<name>A0A1Y2HI12_9FUNG</name>
<dbReference type="STRING" id="765915.A0A1Y2HI12"/>
<comment type="catalytic activity">
    <reaction evidence="10">
        <text>a 2'-deoxyribonucleoside 5'-triphosphate + [thioredoxin]-disulfide + H2O = a ribonucleoside 5'-triphosphate + [thioredoxin]-dithiol</text>
        <dbReference type="Rhea" id="RHEA:12701"/>
        <dbReference type="Rhea" id="RHEA-COMP:10698"/>
        <dbReference type="Rhea" id="RHEA-COMP:10700"/>
        <dbReference type="ChEBI" id="CHEBI:15377"/>
        <dbReference type="ChEBI" id="CHEBI:29950"/>
        <dbReference type="ChEBI" id="CHEBI:50058"/>
        <dbReference type="ChEBI" id="CHEBI:61557"/>
        <dbReference type="ChEBI" id="CHEBI:61560"/>
        <dbReference type="EC" id="1.17.4.2"/>
    </reaction>
</comment>
<keyword evidence="8" id="KW-0676">Redox-active center</keyword>
<reference evidence="14 15" key="1">
    <citation type="submission" date="2016-07" db="EMBL/GenBank/DDBJ databases">
        <title>Pervasive Adenine N6-methylation of Active Genes in Fungi.</title>
        <authorList>
            <consortium name="DOE Joint Genome Institute"/>
            <person name="Mondo S.J."/>
            <person name="Dannebaum R.O."/>
            <person name="Kuo R.C."/>
            <person name="Labutti K."/>
            <person name="Haridas S."/>
            <person name="Kuo A."/>
            <person name="Salamov A."/>
            <person name="Ahrendt S.R."/>
            <person name="Lipzen A."/>
            <person name="Sullivan W."/>
            <person name="Andreopoulos W.B."/>
            <person name="Clum A."/>
            <person name="Lindquist E."/>
            <person name="Daum C."/>
            <person name="Ramamoorthy G.K."/>
            <person name="Gryganskyi A."/>
            <person name="Culley D."/>
            <person name="Magnuson J.K."/>
            <person name="James T.Y."/>
            <person name="O'Malley M.A."/>
            <person name="Stajich J.E."/>
            <person name="Spatafora J.W."/>
            <person name="Visel A."/>
            <person name="Grigoriev I.V."/>
        </authorList>
    </citation>
    <scope>NUCLEOTIDE SEQUENCE [LARGE SCALE GENOMIC DNA]</scope>
    <source>
        <strain evidence="14 15">PL171</strain>
    </source>
</reference>
<dbReference type="Gene3D" id="3.20.70.20">
    <property type="match status" value="3"/>
</dbReference>
<evidence type="ECO:0000256" key="4">
    <source>
        <dbReference type="ARBA" id="ARBA00022628"/>
    </source>
</evidence>
<dbReference type="SUPFAM" id="SSF51998">
    <property type="entry name" value="PFL-like glycyl radical enzymes"/>
    <property type="match status" value="1"/>
</dbReference>
<dbReference type="EMBL" id="MCFL01000030">
    <property type="protein sequence ID" value="ORZ34230.1"/>
    <property type="molecule type" value="Genomic_DNA"/>
</dbReference>
<accession>A0A1Y2HI12</accession>
<evidence type="ECO:0000256" key="9">
    <source>
        <dbReference type="ARBA" id="ARBA00023285"/>
    </source>
</evidence>
<dbReference type="GO" id="GO:0031419">
    <property type="term" value="F:cobalamin binding"/>
    <property type="evidence" value="ECO:0007669"/>
    <property type="project" value="UniProtKB-KW"/>
</dbReference>
<evidence type="ECO:0000256" key="6">
    <source>
        <dbReference type="ARBA" id="ARBA00023002"/>
    </source>
</evidence>
<dbReference type="GO" id="GO:0004748">
    <property type="term" value="F:ribonucleoside-diphosphate reductase activity, thioredoxin disulfide as acceptor"/>
    <property type="evidence" value="ECO:0007669"/>
    <property type="project" value="TreeGrafter"/>
</dbReference>
<dbReference type="GO" id="GO:0008998">
    <property type="term" value="F:ribonucleoside-triphosphate reductase (thioredoxin) activity"/>
    <property type="evidence" value="ECO:0007669"/>
    <property type="project" value="UniProtKB-EC"/>
</dbReference>
<evidence type="ECO:0000259" key="12">
    <source>
        <dbReference type="Pfam" id="PF17975"/>
    </source>
</evidence>
<dbReference type="EC" id="1.17.4.2" evidence="3"/>
<keyword evidence="6" id="KW-0560">Oxidoreductase</keyword>
<dbReference type="OrthoDB" id="14890at2759"/>
<dbReference type="InterPro" id="IPR050862">
    <property type="entry name" value="RdRp_reductase_class-2"/>
</dbReference>
<dbReference type="Pfam" id="PF21995">
    <property type="entry name" value="RNR-II_ins_dom"/>
    <property type="match status" value="1"/>
</dbReference>
<evidence type="ECO:0000313" key="15">
    <source>
        <dbReference type="Proteomes" id="UP000193411"/>
    </source>
</evidence>
<sequence length="778" mass="86706">MGHANLTTESIPVPDSSSTSSSDAQSSSGAAARTRKSSPTPTTSTSAYDPIAAYAASVPNSEPALVQGFNIFSRTGSEFKLSPNFVAKYKDIAPPFGFNGLGELVYYRTYSRVKEDGENESWHETVARVVNGTFNLQKRWIEAHHLGWDARKAQTTAQKMYDRIFHMKFLPPGRGLWAMGSALTEKRGLFAALNNCAFVSTASMWEAGVPGEKVRVSEPFRFLMDASMLGVGVGFDTKGANHKKSLVHGPNPAKPTTTMIIPDSREGWVESLGNLIDTYFDPKLGRIEFDYSLIRPAGEPIKGFGGVSSGPDSLRELHSMVRSTLDANVGQLLRTTTVVDIMNLIGKCVVAGNVRRTAEIAFGDPFDKEYLDLKNYDKNPHRMPYAWTSNNSVVCQVGMDYADVCERVRLNGEPGFFWLDNARKFGRMNGVVDNKDHKAEGGNPCLEQTLESYELCCLVETFPHNHKDFDEFKETLKLAYLYAKTVTLARTHWPKTNRVMLRNRRIGCSMSGIAQFISDRGIDELRQWSEEGYKVIQQADEEVSDWFAIPRSIKTTTVKPSGTSRFCIRRVRLSIHSPLVDKLRKAGYTVEPAVGSEDSTVVVEFPIDFGEGVRSLPEVSMWEQLSLAAFLQRHWSDNQVSSTITFDPQTEGPHLANALAYFQYQLKGISFLPRLDYGAYPQMPYEAIDEKQYVAMCEKLGIDPKGRKHEAGKVVMPAGERMQGKIRAWRVPARAARFKEERSTAVELTFASVPSVRVADPNMDPIRCVMHKSPMASP</sequence>
<feature type="domain" description="B12-dependent ribonucleotide reductase insertion" evidence="13">
    <location>
        <begin position="239"/>
        <end position="320"/>
    </location>
</feature>
<comment type="similarity">
    <text evidence="2">Belongs to the class II ribonucleoside-triphosphate reductase family.</text>
</comment>
<evidence type="ECO:0000256" key="7">
    <source>
        <dbReference type="ARBA" id="ARBA00023157"/>
    </source>
</evidence>
<proteinExistence type="inferred from homology"/>